<evidence type="ECO:0000256" key="2">
    <source>
        <dbReference type="ARBA" id="ARBA00006787"/>
    </source>
</evidence>
<gene>
    <name evidence="7" type="ORF">NKR23_g5734</name>
</gene>
<keyword evidence="3" id="KW-0479">Metal-binding</keyword>
<evidence type="ECO:0000256" key="4">
    <source>
        <dbReference type="ARBA" id="ARBA00023002"/>
    </source>
</evidence>
<sequence>MSAPLSLQKPLAHLPDRPQFSGFMKPCRLEGEVSDLEVYGEIPPDIDGTFYRCFNGDGNISAFRIKDGRASFRQRYVRTEKLTREREVRRALLGRYRSKYTDAVELKIRTTANTNVVHFNGRLLALKEDAPPYSMDPETLETHGLYTFDGQLPSLTSPPTRSSIRRRTRWSASGMRPGVTALWTNSFPGHTANAYEDVSGNIIFDLDLSHKNVFWWPDAQGNAPEPSTIHSQLTRFIIDPRSSELDLKDFKVLQSNNSEFYRVDDRFKTQNYRHCYFDLADPALGTDFPAIGSQMGGGYPPYNALGHFDLASVRDGHLLSREDAHSAGTSVHSAARVRGGRGRISPGAGK</sequence>
<dbReference type="AlphaFoldDB" id="A0AA38RT73"/>
<comment type="similarity">
    <text evidence="2">Belongs to the carotenoid oxygenase family.</text>
</comment>
<evidence type="ECO:0000256" key="1">
    <source>
        <dbReference type="ARBA" id="ARBA00001954"/>
    </source>
</evidence>
<keyword evidence="5" id="KW-0408">Iron</keyword>
<dbReference type="InterPro" id="IPR004294">
    <property type="entry name" value="Carotenoid_Oase"/>
</dbReference>
<comment type="cofactor">
    <cofactor evidence="1">
        <name>Fe(2+)</name>
        <dbReference type="ChEBI" id="CHEBI:29033"/>
    </cofactor>
</comment>
<organism evidence="7 8">
    <name type="scientific">Pleurostoma richardsiae</name>
    <dbReference type="NCBI Taxonomy" id="41990"/>
    <lineage>
        <taxon>Eukaryota</taxon>
        <taxon>Fungi</taxon>
        <taxon>Dikarya</taxon>
        <taxon>Ascomycota</taxon>
        <taxon>Pezizomycotina</taxon>
        <taxon>Sordariomycetes</taxon>
        <taxon>Sordariomycetidae</taxon>
        <taxon>Calosphaeriales</taxon>
        <taxon>Pleurostomataceae</taxon>
        <taxon>Pleurostoma</taxon>
    </lineage>
</organism>
<comment type="caution">
    <text evidence="7">The sequence shown here is derived from an EMBL/GenBank/DDBJ whole genome shotgun (WGS) entry which is preliminary data.</text>
</comment>
<evidence type="ECO:0008006" key="9">
    <source>
        <dbReference type="Google" id="ProtNLM"/>
    </source>
</evidence>
<dbReference type="GO" id="GO:0010436">
    <property type="term" value="F:carotenoid dioxygenase activity"/>
    <property type="evidence" value="ECO:0007669"/>
    <property type="project" value="TreeGrafter"/>
</dbReference>
<protein>
    <recommendedName>
        <fullName evidence="9">Lignostilbene dioxygenase</fullName>
    </recommendedName>
</protein>
<name>A0AA38RT73_9PEZI</name>
<keyword evidence="4" id="KW-0560">Oxidoreductase</keyword>
<proteinExistence type="inferred from homology"/>
<dbReference type="PANTHER" id="PTHR10543">
    <property type="entry name" value="BETA-CAROTENE DIOXYGENASE"/>
    <property type="match status" value="1"/>
</dbReference>
<dbReference type="Proteomes" id="UP001174694">
    <property type="component" value="Unassembled WGS sequence"/>
</dbReference>
<reference evidence="7" key="1">
    <citation type="submission" date="2022-07" db="EMBL/GenBank/DDBJ databases">
        <title>Fungi with potential for degradation of polypropylene.</title>
        <authorList>
            <person name="Gostincar C."/>
        </authorList>
    </citation>
    <scope>NUCLEOTIDE SEQUENCE</scope>
    <source>
        <strain evidence="7">EXF-13308</strain>
    </source>
</reference>
<dbReference type="GO" id="GO:0046872">
    <property type="term" value="F:metal ion binding"/>
    <property type="evidence" value="ECO:0007669"/>
    <property type="project" value="UniProtKB-KW"/>
</dbReference>
<dbReference type="EMBL" id="JANBVO010000015">
    <property type="protein sequence ID" value="KAJ9144933.1"/>
    <property type="molecule type" value="Genomic_DNA"/>
</dbReference>
<dbReference type="PANTHER" id="PTHR10543:SF89">
    <property type="entry name" value="CAROTENOID 9,10(9',10')-CLEAVAGE DIOXYGENASE 1"/>
    <property type="match status" value="1"/>
</dbReference>
<dbReference type="GO" id="GO:0016121">
    <property type="term" value="P:carotene catabolic process"/>
    <property type="evidence" value="ECO:0007669"/>
    <property type="project" value="TreeGrafter"/>
</dbReference>
<evidence type="ECO:0000256" key="5">
    <source>
        <dbReference type="ARBA" id="ARBA00023004"/>
    </source>
</evidence>
<evidence type="ECO:0000256" key="3">
    <source>
        <dbReference type="ARBA" id="ARBA00022723"/>
    </source>
</evidence>
<feature type="region of interest" description="Disordered" evidence="6">
    <location>
        <begin position="324"/>
        <end position="350"/>
    </location>
</feature>
<evidence type="ECO:0000313" key="8">
    <source>
        <dbReference type="Proteomes" id="UP001174694"/>
    </source>
</evidence>
<accession>A0AA38RT73</accession>
<evidence type="ECO:0000313" key="7">
    <source>
        <dbReference type="EMBL" id="KAJ9144933.1"/>
    </source>
</evidence>
<keyword evidence="8" id="KW-1185">Reference proteome</keyword>
<evidence type="ECO:0000256" key="6">
    <source>
        <dbReference type="SAM" id="MobiDB-lite"/>
    </source>
</evidence>
<dbReference type="Pfam" id="PF03055">
    <property type="entry name" value="RPE65"/>
    <property type="match status" value="2"/>
</dbReference>